<evidence type="ECO:0000259" key="1">
    <source>
        <dbReference type="Pfam" id="PF20408"/>
    </source>
</evidence>
<dbReference type="PANTHER" id="PTHR13136:SF11">
    <property type="entry name" value="TESTIS-EXPRESSED PROTEIN 30"/>
    <property type="match status" value="1"/>
</dbReference>
<evidence type="ECO:0000313" key="3">
    <source>
        <dbReference type="Proteomes" id="UP001432128"/>
    </source>
</evidence>
<keyword evidence="3" id="KW-1185">Reference proteome</keyword>
<dbReference type="InterPro" id="IPR029058">
    <property type="entry name" value="AB_hydrolase_fold"/>
</dbReference>
<dbReference type="RefSeq" id="WP_328859162.1">
    <property type="nucleotide sequence ID" value="NZ_CP108021.1"/>
</dbReference>
<protein>
    <submittedName>
        <fullName evidence="2">Alpha/beta fold hydrolase</fullName>
    </submittedName>
</protein>
<reference evidence="2 3" key="1">
    <citation type="submission" date="2022-10" db="EMBL/GenBank/DDBJ databases">
        <title>The complete genomes of actinobacterial strains from the NBC collection.</title>
        <authorList>
            <person name="Joergensen T.S."/>
            <person name="Alvarez Arevalo M."/>
            <person name="Sterndorff E.B."/>
            <person name="Faurdal D."/>
            <person name="Vuksanovic O."/>
            <person name="Mourched A.-S."/>
            <person name="Charusanti P."/>
            <person name="Shaw S."/>
            <person name="Blin K."/>
            <person name="Weber T."/>
        </authorList>
    </citation>
    <scope>NUCLEOTIDE SEQUENCE [LARGE SCALE GENOMIC DNA]</scope>
    <source>
        <strain evidence="2 3">NBC_00319</strain>
    </source>
</reference>
<sequence length="218" mass="22290">MDLRADGVVGVLHRPIGTPIATAVIAHGAGSDHDALVLRLLAAELADRGLLVARIDLPYRQKRPKGPPSPSGAAADRAGIAAAAQVMRGLGVDAGCTGPLIVGGHSYGGRQASMAVAEDPSVADALLLTSYPLHPPGKPERARTDHLPSISCPTVVVHGPSDPFATTDEITAALDLIPGATTLVEIPGTGHDLRPDRKPTAAMTADAVLAHLLHTVTD</sequence>
<dbReference type="Gene3D" id="3.40.50.1820">
    <property type="entry name" value="alpha/beta hydrolase"/>
    <property type="match status" value="1"/>
</dbReference>
<dbReference type="InterPro" id="IPR026555">
    <property type="entry name" value="NSL3/Tex30"/>
</dbReference>
<feature type="domain" description="KANL3/Tex30 alpha/beta hydrolase-like" evidence="1">
    <location>
        <begin position="21"/>
        <end position="212"/>
    </location>
</feature>
<name>A0AAU4K8K1_9NOCA</name>
<proteinExistence type="predicted"/>
<dbReference type="SUPFAM" id="SSF53474">
    <property type="entry name" value="alpha/beta-Hydrolases"/>
    <property type="match status" value="1"/>
</dbReference>
<gene>
    <name evidence="2" type="ORF">OG579_05150</name>
</gene>
<dbReference type="KEGG" id="whr:OG579_05150"/>
<dbReference type="Proteomes" id="UP001432128">
    <property type="component" value="Chromosome"/>
</dbReference>
<dbReference type="InterPro" id="IPR046879">
    <property type="entry name" value="KANL3/Tex30_Abhydrolase"/>
</dbReference>
<dbReference type="AlphaFoldDB" id="A0AAU4K8K1"/>
<dbReference type="EMBL" id="CP108021">
    <property type="protein sequence ID" value="WUM22273.1"/>
    <property type="molecule type" value="Genomic_DNA"/>
</dbReference>
<dbReference type="GO" id="GO:0016787">
    <property type="term" value="F:hydrolase activity"/>
    <property type="evidence" value="ECO:0007669"/>
    <property type="project" value="UniProtKB-KW"/>
</dbReference>
<keyword evidence="2" id="KW-0378">Hydrolase</keyword>
<dbReference type="PANTHER" id="PTHR13136">
    <property type="entry name" value="TESTIS DEVELOPMENT PROTEIN PRTD"/>
    <property type="match status" value="1"/>
</dbReference>
<dbReference type="Pfam" id="PF20408">
    <property type="entry name" value="Abhydrolase_11"/>
    <property type="match status" value="1"/>
</dbReference>
<organism evidence="2 3">
    <name type="scientific">Williamsia herbipolensis</name>
    <dbReference type="NCBI Taxonomy" id="1603258"/>
    <lineage>
        <taxon>Bacteria</taxon>
        <taxon>Bacillati</taxon>
        <taxon>Actinomycetota</taxon>
        <taxon>Actinomycetes</taxon>
        <taxon>Mycobacteriales</taxon>
        <taxon>Nocardiaceae</taxon>
        <taxon>Williamsia</taxon>
    </lineage>
</organism>
<evidence type="ECO:0000313" key="2">
    <source>
        <dbReference type="EMBL" id="WUM22273.1"/>
    </source>
</evidence>
<accession>A0AAU4K8K1</accession>